<dbReference type="RefSeq" id="WP_110328239.1">
    <property type="nucleotide sequence ID" value="NZ_JAGIXD010000010.1"/>
</dbReference>
<accession>A0ABX5MK67</accession>
<sequence>MNKRNVSLVGLAAGVTLLAGCVAQYQNPGACEQEMRTRLNQASLGELSVTHTAVAYRGERVVIEGHLERGALPASEAVAASAAVAASGAHAASGASSAAVATAASAASGASSTHAAEAKPSTPVELIARKLGLHKAPPTATAAECTYDHTGSLTSFHWLAPAALAKTTPASDASAQD</sequence>
<name>A0ABX5MK67_9BURK</name>
<comment type="caution">
    <text evidence="1">The sequence shown here is derived from an EMBL/GenBank/DDBJ whole genome shotgun (WGS) entry which is preliminary data.</text>
</comment>
<dbReference type="Proteomes" id="UP000247515">
    <property type="component" value="Unassembled WGS sequence"/>
</dbReference>
<reference evidence="1 2" key="1">
    <citation type="submission" date="2018-05" db="EMBL/GenBank/DDBJ databases">
        <title>Genomic Encyclopedia of Type Strains, Phase IV (KMG-V): Genome sequencing to study the core and pangenomes of soil and plant-associated prokaryotes.</title>
        <authorList>
            <person name="Whitman W."/>
        </authorList>
    </citation>
    <scope>NUCLEOTIDE SEQUENCE [LARGE SCALE GENOMIC DNA]</scope>
    <source>
        <strain evidence="1 2">SIr-6563</strain>
    </source>
</reference>
<keyword evidence="2" id="KW-1185">Reference proteome</keyword>
<gene>
    <name evidence="1" type="ORF">C7400_11434</name>
</gene>
<dbReference type="PROSITE" id="PS51257">
    <property type="entry name" value="PROKAR_LIPOPROTEIN"/>
    <property type="match status" value="1"/>
</dbReference>
<dbReference type="EMBL" id="QJJV01000014">
    <property type="protein sequence ID" value="PXX13779.1"/>
    <property type="molecule type" value="Genomic_DNA"/>
</dbReference>
<evidence type="ECO:0000313" key="2">
    <source>
        <dbReference type="Proteomes" id="UP000247515"/>
    </source>
</evidence>
<evidence type="ECO:0008006" key="3">
    <source>
        <dbReference type="Google" id="ProtNLM"/>
    </source>
</evidence>
<protein>
    <recommendedName>
        <fullName evidence="3">Lipoprotein</fullName>
    </recommendedName>
</protein>
<evidence type="ECO:0000313" key="1">
    <source>
        <dbReference type="EMBL" id="PXX13779.1"/>
    </source>
</evidence>
<proteinExistence type="predicted"/>
<organism evidence="1 2">
    <name type="scientific">Paraburkholderia tropica</name>
    <dbReference type="NCBI Taxonomy" id="92647"/>
    <lineage>
        <taxon>Bacteria</taxon>
        <taxon>Pseudomonadati</taxon>
        <taxon>Pseudomonadota</taxon>
        <taxon>Betaproteobacteria</taxon>
        <taxon>Burkholderiales</taxon>
        <taxon>Burkholderiaceae</taxon>
        <taxon>Paraburkholderia</taxon>
    </lineage>
</organism>